<feature type="compositionally biased region" description="Basic residues" evidence="1">
    <location>
        <begin position="1"/>
        <end position="11"/>
    </location>
</feature>
<dbReference type="RefSeq" id="WP_413780416.1">
    <property type="nucleotide sequence ID" value="NZ_JAUOZS010000001.1"/>
</dbReference>
<evidence type="ECO:0000313" key="3">
    <source>
        <dbReference type="Proteomes" id="UP001254848"/>
    </source>
</evidence>
<comment type="caution">
    <text evidence="2">The sequence shown here is derived from an EMBL/GenBank/DDBJ whole genome shotgun (WGS) entry which is preliminary data.</text>
</comment>
<dbReference type="CDD" id="cd00657">
    <property type="entry name" value="Ferritin_like"/>
    <property type="match status" value="1"/>
</dbReference>
<evidence type="ECO:0000313" key="2">
    <source>
        <dbReference type="EMBL" id="MDT8901918.1"/>
    </source>
</evidence>
<organism evidence="2 3">
    <name type="scientific">Anaeroselena agilis</name>
    <dbReference type="NCBI Taxonomy" id="3063788"/>
    <lineage>
        <taxon>Bacteria</taxon>
        <taxon>Bacillati</taxon>
        <taxon>Bacillota</taxon>
        <taxon>Negativicutes</taxon>
        <taxon>Acetonemataceae</taxon>
        <taxon>Anaeroselena</taxon>
    </lineage>
</organism>
<evidence type="ECO:0000256" key="1">
    <source>
        <dbReference type="SAM" id="MobiDB-lite"/>
    </source>
</evidence>
<sequence>MKKNRAKKIGPQHHDHHGEGCSASPCLPMLRDAAIAEREAILFYLEAAAMVCGDLRQLFLNTAEDEMEHFVMTMRHISALDEVQAEALEEVDLDVLLMKRGMTPKWAEGWHPACACPLEEQAVTPPMPPAPENDLTPVCLLTKALTSELEAINMYQKYMEQSPDADCCRHFCHLMNDEKEHVASFTAALYDLTGEPPAEKTAD</sequence>
<proteinExistence type="predicted"/>
<dbReference type="Gene3D" id="1.20.1260.10">
    <property type="match status" value="1"/>
</dbReference>
<dbReference type="EMBL" id="JAUOZS010000001">
    <property type="protein sequence ID" value="MDT8901918.1"/>
    <property type="molecule type" value="Genomic_DNA"/>
</dbReference>
<feature type="region of interest" description="Disordered" evidence="1">
    <location>
        <begin position="1"/>
        <end position="21"/>
    </location>
</feature>
<accession>A0ABU3NYQ4</accession>
<dbReference type="InterPro" id="IPR012347">
    <property type="entry name" value="Ferritin-like"/>
</dbReference>
<dbReference type="Proteomes" id="UP001254848">
    <property type="component" value="Unassembled WGS sequence"/>
</dbReference>
<protein>
    <submittedName>
        <fullName evidence="2">Ferritin-like domain-containing protein</fullName>
    </submittedName>
</protein>
<dbReference type="SUPFAM" id="SSF47240">
    <property type="entry name" value="Ferritin-like"/>
    <property type="match status" value="1"/>
</dbReference>
<dbReference type="InterPro" id="IPR009078">
    <property type="entry name" value="Ferritin-like_SF"/>
</dbReference>
<name>A0ABU3NYQ4_9FIRM</name>
<reference evidence="2 3" key="1">
    <citation type="submission" date="2023-07" db="EMBL/GenBank/DDBJ databases">
        <title>The novel representative of Negativicutes class, Anaeroselena agilis gen. nov. sp. nov.</title>
        <authorList>
            <person name="Prokofeva M.I."/>
            <person name="Elcheninov A.G."/>
            <person name="Klyukina A."/>
            <person name="Kublanov I.V."/>
            <person name="Frolov E.N."/>
            <person name="Podosokorskaya O.A."/>
        </authorList>
    </citation>
    <scope>NUCLEOTIDE SEQUENCE [LARGE SCALE GENOMIC DNA]</scope>
    <source>
        <strain evidence="2 3">4137-cl</strain>
    </source>
</reference>
<gene>
    <name evidence="2" type="ORF">Q4T40_11730</name>
</gene>
<keyword evidence="3" id="KW-1185">Reference proteome</keyword>